<dbReference type="GO" id="GO:0016920">
    <property type="term" value="F:pyroglutamyl-peptidase activity"/>
    <property type="evidence" value="ECO:0007669"/>
    <property type="project" value="UniProtKB-EC"/>
</dbReference>
<reference evidence="7 8" key="1">
    <citation type="submission" date="2014-03" db="EMBL/GenBank/DDBJ databases">
        <title>Genomics of Bifidobacteria.</title>
        <authorList>
            <person name="Ventura M."/>
            <person name="Milani C."/>
            <person name="Lugli G.A."/>
        </authorList>
    </citation>
    <scope>NUCLEOTIDE SEQUENCE [LARGE SCALE GENOMIC DNA]</scope>
    <source>
        <strain evidence="7 8">JCM 13495</strain>
    </source>
</reference>
<keyword evidence="8" id="KW-1185">Reference proteome</keyword>
<evidence type="ECO:0000313" key="7">
    <source>
        <dbReference type="EMBL" id="KFJ05455.1"/>
    </source>
</evidence>
<evidence type="ECO:0000256" key="1">
    <source>
        <dbReference type="ARBA" id="ARBA00006641"/>
    </source>
</evidence>
<dbReference type="GO" id="GO:0005829">
    <property type="term" value="C:cytosol"/>
    <property type="evidence" value="ECO:0007669"/>
    <property type="project" value="InterPro"/>
</dbReference>
<dbReference type="eggNOG" id="COG2039">
    <property type="taxonomic scope" value="Bacteria"/>
</dbReference>
<evidence type="ECO:0000256" key="2">
    <source>
        <dbReference type="ARBA" id="ARBA00022490"/>
    </source>
</evidence>
<dbReference type="PANTHER" id="PTHR23402">
    <property type="entry name" value="PROTEASE FAMILY C15 PYROGLUTAMYL-PEPTIDASE I-RELATED"/>
    <property type="match status" value="1"/>
</dbReference>
<evidence type="ECO:0000256" key="4">
    <source>
        <dbReference type="ARBA" id="ARBA00022801"/>
    </source>
</evidence>
<evidence type="ECO:0000313" key="8">
    <source>
        <dbReference type="Proteomes" id="UP000029080"/>
    </source>
</evidence>
<dbReference type="CDD" id="cd00501">
    <property type="entry name" value="Peptidase_C15"/>
    <property type="match status" value="1"/>
</dbReference>
<dbReference type="SUPFAM" id="SSF53182">
    <property type="entry name" value="Pyrrolidone carboxyl peptidase (pyroglutamate aminopeptidase)"/>
    <property type="match status" value="1"/>
</dbReference>
<keyword evidence="5" id="KW-0788">Thiol protease</keyword>
<feature type="active site" evidence="6">
    <location>
        <position position="153"/>
    </location>
</feature>
<dbReference type="AlphaFoldDB" id="A0A087ECF4"/>
<evidence type="ECO:0000256" key="3">
    <source>
        <dbReference type="ARBA" id="ARBA00022670"/>
    </source>
</evidence>
<comment type="caution">
    <text evidence="7">The sequence shown here is derived from an EMBL/GenBank/DDBJ whole genome shotgun (WGS) entry which is preliminary data.</text>
</comment>
<dbReference type="InterPro" id="IPR036440">
    <property type="entry name" value="Peptidase_C15-like_sf"/>
</dbReference>
<dbReference type="InterPro" id="IPR033694">
    <property type="entry name" value="PGPEP1_Cys_AS"/>
</dbReference>
<dbReference type="GO" id="GO:0006508">
    <property type="term" value="P:proteolysis"/>
    <property type="evidence" value="ECO:0007669"/>
    <property type="project" value="UniProtKB-KW"/>
</dbReference>
<proteinExistence type="inferred from homology"/>
<dbReference type="PROSITE" id="PS01334">
    <property type="entry name" value="PYRASE_CYS"/>
    <property type="match status" value="1"/>
</dbReference>
<dbReference type="EC" id="3.4.19.3" evidence="6"/>
<comment type="catalytic activity">
    <reaction evidence="6">
        <text>Release of an N-terminal pyroglutamyl group from a polypeptide, the second amino acid generally not being Pro.</text>
        <dbReference type="EC" id="3.4.19.3"/>
    </reaction>
</comment>
<dbReference type="InterPro" id="IPR000816">
    <property type="entry name" value="Peptidase_C15"/>
</dbReference>
<dbReference type="InterPro" id="IPR016125">
    <property type="entry name" value="Peptidase_C15-like"/>
</dbReference>
<evidence type="ECO:0000256" key="6">
    <source>
        <dbReference type="PROSITE-ProRule" id="PRU10077"/>
    </source>
</evidence>
<dbReference type="EMBL" id="JGZU01000015">
    <property type="protein sequence ID" value="KFJ05455.1"/>
    <property type="molecule type" value="Genomic_DNA"/>
</dbReference>
<name>A0A087ECF4_9BIFI</name>
<dbReference type="Pfam" id="PF01470">
    <property type="entry name" value="Peptidase_C15"/>
    <property type="match status" value="1"/>
</dbReference>
<comment type="similarity">
    <text evidence="1">Belongs to the peptidase C15 family.</text>
</comment>
<keyword evidence="2" id="KW-0963">Cytoplasm</keyword>
<keyword evidence="4 7" id="KW-0378">Hydrolase</keyword>
<organism evidence="7 8">
    <name type="scientific">Bifidobacterium tsurumiense</name>
    <dbReference type="NCBI Taxonomy" id="356829"/>
    <lineage>
        <taxon>Bacteria</taxon>
        <taxon>Bacillati</taxon>
        <taxon>Actinomycetota</taxon>
        <taxon>Actinomycetes</taxon>
        <taxon>Bifidobacteriales</taxon>
        <taxon>Bifidobacteriaceae</taxon>
        <taxon>Bifidobacterium</taxon>
    </lineage>
</organism>
<dbReference type="STRING" id="356829.BITS_0125"/>
<sequence>MVISGFDPYEDVTINPAFEVPKALQERGIWDDSQDSTNLSQDVEVNVHAVNIPVSFAKAWPLLRETLEATKPDIVIATGLKHSARSVMLERCATNLMDAAKPDADNATPRRMPIDEHGPAAYWTRLPLRAILRYFAKQGIPSSLSSDAGTYVCNSLFYSLLHWTVNRENVLAGFVSFPPINDDPHAERGLSLDQQIKAGQAVVRKAVWYYLHPSSGNILLDEARD</sequence>
<evidence type="ECO:0000256" key="5">
    <source>
        <dbReference type="ARBA" id="ARBA00022807"/>
    </source>
</evidence>
<dbReference type="PIRSF" id="PIRSF015592">
    <property type="entry name" value="Prld-crbxl_pptds"/>
    <property type="match status" value="1"/>
</dbReference>
<dbReference type="Gene3D" id="3.40.630.20">
    <property type="entry name" value="Peptidase C15, pyroglutamyl peptidase I-like"/>
    <property type="match status" value="1"/>
</dbReference>
<keyword evidence="3" id="KW-0645">Protease</keyword>
<protein>
    <recommendedName>
        <fullName evidence="6">Pyroglutamyl-peptidase I</fullName>
        <ecNumber evidence="6">3.4.19.3</ecNumber>
    </recommendedName>
</protein>
<dbReference type="PANTHER" id="PTHR23402:SF1">
    <property type="entry name" value="PYROGLUTAMYL-PEPTIDASE I"/>
    <property type="match status" value="1"/>
</dbReference>
<dbReference type="PRINTS" id="PR00706">
    <property type="entry name" value="PYROGLUPTASE"/>
</dbReference>
<dbReference type="Proteomes" id="UP000029080">
    <property type="component" value="Unassembled WGS sequence"/>
</dbReference>
<gene>
    <name evidence="7" type="ORF">BITS_0125</name>
</gene>
<accession>A0A087ECF4</accession>